<dbReference type="InterPro" id="IPR012312">
    <property type="entry name" value="Hemerythrin-like"/>
</dbReference>
<gene>
    <name evidence="2" type="ORF">V2S66_00890</name>
</gene>
<evidence type="ECO:0000313" key="2">
    <source>
        <dbReference type="EMBL" id="MEE4540522.1"/>
    </source>
</evidence>
<accession>A0ABU7P5G8</accession>
<proteinExistence type="predicted"/>
<feature type="domain" description="Hemerythrin-like" evidence="1">
    <location>
        <begin position="19"/>
        <end position="133"/>
    </location>
</feature>
<evidence type="ECO:0000313" key="3">
    <source>
        <dbReference type="Proteomes" id="UP001344658"/>
    </source>
</evidence>
<organism evidence="2 3">
    <name type="scientific">Actinacidiphila polyblastidii</name>
    <dbReference type="NCBI Taxonomy" id="3110430"/>
    <lineage>
        <taxon>Bacteria</taxon>
        <taxon>Bacillati</taxon>
        <taxon>Actinomycetota</taxon>
        <taxon>Actinomycetes</taxon>
        <taxon>Kitasatosporales</taxon>
        <taxon>Streptomycetaceae</taxon>
        <taxon>Actinacidiphila</taxon>
    </lineage>
</organism>
<protein>
    <submittedName>
        <fullName evidence="2">Hemerythrin domain-containing protein</fullName>
    </submittedName>
</protein>
<comment type="caution">
    <text evidence="2">The sequence shown here is derived from an EMBL/GenBank/DDBJ whole genome shotgun (WGS) entry which is preliminary data.</text>
</comment>
<name>A0ABU7P5G8_9ACTN</name>
<dbReference type="PANTHER" id="PTHR35585">
    <property type="entry name" value="HHE DOMAIN PROTEIN (AFU_ORTHOLOGUE AFUA_4G00730)"/>
    <property type="match status" value="1"/>
</dbReference>
<sequence>MSSATTERSEAALLPEGDVVAVLLTQHARIRDLFATVRETHGATRKAAFDELRALLAVHEVGEELVVRPVAKRTAGKEEADARNKEEAEASSVLKRLEHMDVDSEEFAATILEFERAVGDHADHEENQEFPAIVQQCSVEERHTMGERLMKAERMAPSHAHPMAAGKPAALVLTGPFAAMMDKARDAMGR</sequence>
<reference evidence="2 3" key="1">
    <citation type="submission" date="2023-12" db="EMBL/GenBank/DDBJ databases">
        <title>Streptomyces sp. V4-01.</title>
        <authorList>
            <person name="Somphong A."/>
            <person name="Phongsopitanun W."/>
        </authorList>
    </citation>
    <scope>NUCLEOTIDE SEQUENCE [LARGE SCALE GENOMIC DNA]</scope>
    <source>
        <strain evidence="2 3">V4-01</strain>
    </source>
</reference>
<dbReference type="RefSeq" id="WP_330792302.1">
    <property type="nucleotide sequence ID" value="NZ_JAZEWV010000001.1"/>
</dbReference>
<keyword evidence="3" id="KW-1185">Reference proteome</keyword>
<dbReference type="PANTHER" id="PTHR35585:SF1">
    <property type="entry name" value="HHE DOMAIN PROTEIN (AFU_ORTHOLOGUE AFUA_4G00730)"/>
    <property type="match status" value="1"/>
</dbReference>
<evidence type="ECO:0000259" key="1">
    <source>
        <dbReference type="Pfam" id="PF01814"/>
    </source>
</evidence>
<dbReference type="EMBL" id="JAZEWV010000001">
    <property type="protein sequence ID" value="MEE4540522.1"/>
    <property type="molecule type" value="Genomic_DNA"/>
</dbReference>
<dbReference type="Pfam" id="PF01814">
    <property type="entry name" value="Hemerythrin"/>
    <property type="match status" value="1"/>
</dbReference>
<dbReference type="Proteomes" id="UP001344658">
    <property type="component" value="Unassembled WGS sequence"/>
</dbReference>